<proteinExistence type="predicted"/>
<dbReference type="SUPFAM" id="SSF54427">
    <property type="entry name" value="NTF2-like"/>
    <property type="match status" value="1"/>
</dbReference>
<dbReference type="InterPro" id="IPR009959">
    <property type="entry name" value="Cyclase_SnoaL-like"/>
</dbReference>
<dbReference type="PANTHER" id="PTHR38436:SF1">
    <property type="entry name" value="ESTER CYCLASE"/>
    <property type="match status" value="1"/>
</dbReference>
<dbReference type="PROSITE" id="PS51257">
    <property type="entry name" value="PROKAR_LIPOPROTEIN"/>
    <property type="match status" value="1"/>
</dbReference>
<feature type="chain" id="PRO_5001679862" evidence="1">
    <location>
        <begin position="33"/>
        <end position="185"/>
    </location>
</feature>
<name>A0A071M8F8_9BURK</name>
<protein>
    <submittedName>
        <fullName evidence="2">Polyketide cyclase</fullName>
    </submittedName>
</protein>
<dbReference type="GO" id="GO:0030638">
    <property type="term" value="P:polyketide metabolic process"/>
    <property type="evidence" value="ECO:0007669"/>
    <property type="project" value="InterPro"/>
</dbReference>
<evidence type="ECO:0000256" key="1">
    <source>
        <dbReference type="SAM" id="SignalP"/>
    </source>
</evidence>
<dbReference type="Gene3D" id="3.10.450.50">
    <property type="match status" value="1"/>
</dbReference>
<dbReference type="AlphaFoldDB" id="A0A071M8F8"/>
<reference evidence="2" key="1">
    <citation type="submission" date="2014-04" db="EMBL/GenBank/DDBJ databases">
        <title>In planta biocontrol of soil-borne Fusarium wilt of banana through a plant endophytic bacterium, Burkholderia cenocepacia 869T2.</title>
        <authorList>
            <person name="Ho Y.-N."/>
            <person name="Chiang H.-M."/>
            <person name="Chao C.-P."/>
            <person name="Su C.-C."/>
            <person name="Hsu H.-F."/>
            <person name="Guo C.-T."/>
            <person name="Hsieh J.-L."/>
            <person name="Huang C.-C."/>
        </authorList>
    </citation>
    <scope>NUCLEOTIDE SEQUENCE [LARGE SCALE GENOMIC DNA]</scope>
    <source>
        <strain evidence="2">869T2</strain>
    </source>
</reference>
<dbReference type="PANTHER" id="PTHR38436">
    <property type="entry name" value="POLYKETIDE CYCLASE SNOAL-LIKE DOMAIN"/>
    <property type="match status" value="1"/>
</dbReference>
<dbReference type="EMBL" id="JJOA01000024">
    <property type="protein sequence ID" value="KEA56830.1"/>
    <property type="molecule type" value="Genomic_DNA"/>
</dbReference>
<dbReference type="Pfam" id="PF07366">
    <property type="entry name" value="SnoaL"/>
    <property type="match status" value="1"/>
</dbReference>
<comment type="caution">
    <text evidence="2">The sequence shown here is derived from an EMBL/GenBank/DDBJ whole genome shotgun (WGS) entry which is preliminary data.</text>
</comment>
<sequence length="185" mass="19791">MSIRLRSITRPVAPVLAAAACVVALLPAASRAADLVAPHSLTVAEGVPAAQARAQILAARRYGTFWDTGDADLARTALAADFTDRTLPPGREQGIPGPLAASRTMRGAIPDLHCDIEQMIVAGDRVVVHLHFRGHFTGTFNGTAGRGQAIDFIATDIYRIDHGRIAENWHIEDNLTLMRQLGLVA</sequence>
<gene>
    <name evidence="2" type="ORF">DT99_25645</name>
</gene>
<feature type="signal peptide" evidence="1">
    <location>
        <begin position="1"/>
        <end position="32"/>
    </location>
</feature>
<organism evidence="2">
    <name type="scientific">Burkholderia cenocepacia</name>
    <dbReference type="NCBI Taxonomy" id="95486"/>
    <lineage>
        <taxon>Bacteria</taxon>
        <taxon>Pseudomonadati</taxon>
        <taxon>Pseudomonadota</taxon>
        <taxon>Betaproteobacteria</taxon>
        <taxon>Burkholderiales</taxon>
        <taxon>Burkholderiaceae</taxon>
        <taxon>Burkholderia</taxon>
        <taxon>Burkholderia cepacia complex</taxon>
    </lineage>
</organism>
<evidence type="ECO:0000313" key="2">
    <source>
        <dbReference type="EMBL" id="KEA56830.1"/>
    </source>
</evidence>
<keyword evidence="1" id="KW-0732">Signal</keyword>
<dbReference type="InterPro" id="IPR032710">
    <property type="entry name" value="NTF2-like_dom_sf"/>
</dbReference>
<dbReference type="OrthoDB" id="8588307at2"/>
<accession>A0A071M8F8</accession>